<accession>A0ABW4QHB8</accession>
<keyword evidence="2" id="KW-0472">Membrane</keyword>
<dbReference type="Proteomes" id="UP001597273">
    <property type="component" value="Unassembled WGS sequence"/>
</dbReference>
<comment type="caution">
    <text evidence="3">The sequence shown here is derived from an EMBL/GenBank/DDBJ whole genome shotgun (WGS) entry which is preliminary data.</text>
</comment>
<keyword evidence="4" id="KW-1185">Reference proteome</keyword>
<evidence type="ECO:0000256" key="2">
    <source>
        <dbReference type="SAM" id="Phobius"/>
    </source>
</evidence>
<dbReference type="RefSeq" id="WP_204891812.1">
    <property type="nucleotide sequence ID" value="NZ_JBHUFW010000005.1"/>
</dbReference>
<evidence type="ECO:0000313" key="3">
    <source>
        <dbReference type="EMBL" id="MFD1862903.1"/>
    </source>
</evidence>
<evidence type="ECO:0000313" key="4">
    <source>
        <dbReference type="Proteomes" id="UP001597273"/>
    </source>
</evidence>
<feature type="region of interest" description="Disordered" evidence="1">
    <location>
        <begin position="1"/>
        <end position="48"/>
    </location>
</feature>
<feature type="compositionally biased region" description="Gly residues" evidence="1">
    <location>
        <begin position="1"/>
        <end position="15"/>
    </location>
</feature>
<evidence type="ECO:0000256" key="1">
    <source>
        <dbReference type="SAM" id="MobiDB-lite"/>
    </source>
</evidence>
<keyword evidence="2" id="KW-0812">Transmembrane</keyword>
<protein>
    <submittedName>
        <fullName evidence="3">Uncharacterized protein</fullName>
    </submittedName>
</protein>
<dbReference type="EMBL" id="JBHUFW010000005">
    <property type="protein sequence ID" value="MFD1862903.1"/>
    <property type="molecule type" value="Genomic_DNA"/>
</dbReference>
<gene>
    <name evidence="3" type="ORF">ACFSDB_08160</name>
</gene>
<feature type="transmembrane region" description="Helical" evidence="2">
    <location>
        <begin position="101"/>
        <end position="120"/>
    </location>
</feature>
<keyword evidence="2" id="KW-1133">Transmembrane helix</keyword>
<feature type="transmembrane region" description="Helical" evidence="2">
    <location>
        <begin position="140"/>
        <end position="159"/>
    </location>
</feature>
<reference evidence="4" key="1">
    <citation type="journal article" date="2019" name="Int. J. Syst. Evol. Microbiol.">
        <title>The Global Catalogue of Microorganisms (GCM) 10K type strain sequencing project: providing services to taxonomists for standard genome sequencing and annotation.</title>
        <authorList>
            <consortium name="The Broad Institute Genomics Platform"/>
            <consortium name="The Broad Institute Genome Sequencing Center for Infectious Disease"/>
            <person name="Wu L."/>
            <person name="Ma J."/>
        </authorList>
    </citation>
    <scope>NUCLEOTIDE SEQUENCE [LARGE SCALE GENOMIC DNA]</scope>
    <source>
        <strain evidence="4">CGMCC 1.15475</strain>
    </source>
</reference>
<sequence>MSEEWGSGGYDGGMLGDSKKKKSSARTRIPRFKKIKRSRSRRRGRRPEEQDAETHIVIWAAAAFLLSAVMQAEWIAVSYFMSFVLYAFLTKDIEPLKFLSNAILIVGILFFMALTLVQAISLLADSGFLKDPATVRAYKYIIGIPVLSWSLVRITEAMIDGPWKHEFKS</sequence>
<feature type="compositionally biased region" description="Basic residues" evidence="1">
    <location>
        <begin position="19"/>
        <end position="45"/>
    </location>
</feature>
<organism evidence="3 4">
    <name type="scientific">Planococcus chinensis</name>
    <dbReference type="NCBI Taxonomy" id="272917"/>
    <lineage>
        <taxon>Bacteria</taxon>
        <taxon>Bacillati</taxon>
        <taxon>Bacillota</taxon>
        <taxon>Bacilli</taxon>
        <taxon>Bacillales</taxon>
        <taxon>Caryophanaceae</taxon>
        <taxon>Planococcus</taxon>
    </lineage>
</organism>
<proteinExistence type="predicted"/>
<feature type="transmembrane region" description="Helical" evidence="2">
    <location>
        <begin position="56"/>
        <end position="89"/>
    </location>
</feature>
<name>A0ABW4QHB8_9BACL</name>